<keyword evidence="2" id="KW-1185">Reference proteome</keyword>
<dbReference type="STRING" id="50718.SU60_18770"/>
<dbReference type="RefSeq" id="WP_041156865.1">
    <property type="nucleotide sequence ID" value="NZ_CBCRVP010000032.1"/>
</dbReference>
<dbReference type="OrthoDB" id="330810at2"/>
<gene>
    <name evidence="1" type="ORF">SU60_18770</name>
</gene>
<evidence type="ECO:0000313" key="1">
    <source>
        <dbReference type="EMBL" id="KIN09560.1"/>
    </source>
</evidence>
<comment type="caution">
    <text evidence="1">The sequence shown here is derived from an EMBL/GenBank/DDBJ whole genome shotgun (WGS) entry which is preliminary data.</text>
</comment>
<proteinExistence type="predicted"/>
<protein>
    <submittedName>
        <fullName evidence="1">Diaminopimelate decarboxylase</fullName>
    </submittedName>
</protein>
<accession>A0A0C3I3E1</accession>
<evidence type="ECO:0000313" key="2">
    <source>
        <dbReference type="Proteomes" id="UP000031977"/>
    </source>
</evidence>
<dbReference type="Proteomes" id="UP000031977">
    <property type="component" value="Unassembled WGS sequence"/>
</dbReference>
<organism evidence="1 2">
    <name type="scientific">Vibrio mytili</name>
    <dbReference type="NCBI Taxonomy" id="50718"/>
    <lineage>
        <taxon>Bacteria</taxon>
        <taxon>Pseudomonadati</taxon>
        <taxon>Pseudomonadota</taxon>
        <taxon>Gammaproteobacteria</taxon>
        <taxon>Vibrionales</taxon>
        <taxon>Vibrionaceae</taxon>
        <taxon>Vibrio</taxon>
    </lineage>
</organism>
<dbReference type="Pfam" id="PF05973">
    <property type="entry name" value="Gp49"/>
    <property type="match status" value="1"/>
</dbReference>
<dbReference type="InterPro" id="IPR009241">
    <property type="entry name" value="HigB-like"/>
</dbReference>
<dbReference type="EMBL" id="JXOK01000078">
    <property type="protein sequence ID" value="KIN09560.1"/>
    <property type="molecule type" value="Genomic_DNA"/>
</dbReference>
<dbReference type="AlphaFoldDB" id="A0A0C3I3E1"/>
<reference evidence="1 2" key="1">
    <citation type="submission" date="2015-01" db="EMBL/GenBank/DDBJ databases">
        <title>Draft genome of Vibrio mytili type strain CAIM 528.</title>
        <authorList>
            <person name="Gonzalez-Castillo A."/>
            <person name="Gomez-Gil B."/>
            <person name="Enciso-Ibarra J."/>
        </authorList>
    </citation>
    <scope>NUCLEOTIDE SEQUENCE [LARGE SCALE GENOMIC DNA]</scope>
    <source>
        <strain evidence="1 2">CAIM 528</strain>
    </source>
</reference>
<name>A0A0C3I3E1_9VIBR</name>
<sequence>MWNVVTRPLFDEWFLSLDESDQINVRACIQVLLERGPQLSRPYADTVEDSKHSNMKELRVQINGKPIRAFFAFDPERTGIILCGGEKTGDKRFYKKMIPIADAELDEHLEELKNEK</sequence>